<feature type="transmembrane region" description="Helical" evidence="6">
    <location>
        <begin position="12"/>
        <end position="31"/>
    </location>
</feature>
<feature type="transmembrane region" description="Helical" evidence="6">
    <location>
        <begin position="150"/>
        <end position="169"/>
    </location>
</feature>
<proteinExistence type="predicted"/>
<evidence type="ECO:0000256" key="3">
    <source>
        <dbReference type="ARBA" id="ARBA00022692"/>
    </source>
</evidence>
<evidence type="ECO:0000256" key="4">
    <source>
        <dbReference type="ARBA" id="ARBA00022989"/>
    </source>
</evidence>
<keyword evidence="2" id="KW-1003">Cell membrane</keyword>
<feature type="transmembrane region" description="Helical" evidence="6">
    <location>
        <begin position="52"/>
        <end position="73"/>
    </location>
</feature>
<protein>
    <submittedName>
        <fullName evidence="7">Cytochrome c oxidase assembly protein</fullName>
    </submittedName>
</protein>
<comment type="caution">
    <text evidence="7">The sequence shown here is derived from an EMBL/GenBank/DDBJ whole genome shotgun (WGS) entry which is preliminary data.</text>
</comment>
<evidence type="ECO:0000313" key="7">
    <source>
        <dbReference type="EMBL" id="MEC0239834.1"/>
    </source>
</evidence>
<comment type="subcellular location">
    <subcellularLocation>
        <location evidence="1">Cell membrane</location>
        <topology evidence="1">Multi-pass membrane protein</topology>
    </subcellularLocation>
</comment>
<evidence type="ECO:0000256" key="5">
    <source>
        <dbReference type="ARBA" id="ARBA00023136"/>
    </source>
</evidence>
<dbReference type="Pfam" id="PF09678">
    <property type="entry name" value="Caa3_CtaG"/>
    <property type="match status" value="1"/>
</dbReference>
<feature type="transmembrane region" description="Helical" evidence="6">
    <location>
        <begin position="79"/>
        <end position="103"/>
    </location>
</feature>
<organism evidence="7 8">
    <name type="scientific">Paenibacillus dokdonensis</name>
    <dbReference type="NCBI Taxonomy" id="2567944"/>
    <lineage>
        <taxon>Bacteria</taxon>
        <taxon>Bacillati</taxon>
        <taxon>Bacillota</taxon>
        <taxon>Bacilli</taxon>
        <taxon>Bacillales</taxon>
        <taxon>Paenibacillaceae</taxon>
        <taxon>Paenibacillus</taxon>
    </lineage>
</organism>
<dbReference type="RefSeq" id="WP_326087092.1">
    <property type="nucleotide sequence ID" value="NZ_JARLKZ010000005.1"/>
</dbReference>
<sequence length="264" mass="29598">MFLLVELYGWHTVMTPELLVVAAGLALLYAKAGNIQPSREGVYTVIPWSRQALFYAGILCFYFGYGGFLSVLAKESIDFYVLQLCIRYLCMIPLFLAGMPVWIRDGLLSKLPGESRVMRNDRYGLFAELVFFLLLSVLLLPIVFNALLKIVILRFMVHIILLASAWLMWEYFFRAEHSRRLGKNRKILLVLGSILLFPICLVMAGSDAVAYSYPQHILCISQPVGAIQYGIVSKSAFGGMMLMAAQQLSFILAILMSRKGTGSS</sequence>
<evidence type="ECO:0000256" key="1">
    <source>
        <dbReference type="ARBA" id="ARBA00004651"/>
    </source>
</evidence>
<name>A0ABU6GK99_9BACL</name>
<dbReference type="Proteomes" id="UP001344632">
    <property type="component" value="Unassembled WGS sequence"/>
</dbReference>
<feature type="transmembrane region" description="Helical" evidence="6">
    <location>
        <begin position="123"/>
        <end position="144"/>
    </location>
</feature>
<keyword evidence="8" id="KW-1185">Reference proteome</keyword>
<keyword evidence="5 6" id="KW-0472">Membrane</keyword>
<keyword evidence="3 6" id="KW-0812">Transmembrane</keyword>
<feature type="transmembrane region" description="Helical" evidence="6">
    <location>
        <begin position="189"/>
        <end position="211"/>
    </location>
</feature>
<gene>
    <name evidence="7" type="ORF">P4H66_08185</name>
</gene>
<evidence type="ECO:0000256" key="2">
    <source>
        <dbReference type="ARBA" id="ARBA00022475"/>
    </source>
</evidence>
<accession>A0ABU6GK99</accession>
<evidence type="ECO:0000313" key="8">
    <source>
        <dbReference type="Proteomes" id="UP001344632"/>
    </source>
</evidence>
<reference evidence="7 8" key="1">
    <citation type="submission" date="2023-03" db="EMBL/GenBank/DDBJ databases">
        <title>Bacillus Genome Sequencing.</title>
        <authorList>
            <person name="Dunlap C."/>
        </authorList>
    </citation>
    <scope>NUCLEOTIDE SEQUENCE [LARGE SCALE GENOMIC DNA]</scope>
    <source>
        <strain evidence="7 8">BD-525</strain>
    </source>
</reference>
<feature type="transmembrane region" description="Helical" evidence="6">
    <location>
        <begin position="231"/>
        <end position="255"/>
    </location>
</feature>
<evidence type="ECO:0000256" key="6">
    <source>
        <dbReference type="SAM" id="Phobius"/>
    </source>
</evidence>
<dbReference type="EMBL" id="JARLKZ010000005">
    <property type="protein sequence ID" value="MEC0239834.1"/>
    <property type="molecule type" value="Genomic_DNA"/>
</dbReference>
<dbReference type="InterPro" id="IPR019108">
    <property type="entry name" value="Caa3_assmbl_CtaG-rel"/>
</dbReference>
<keyword evidence="4 6" id="KW-1133">Transmembrane helix</keyword>